<protein>
    <submittedName>
        <fullName evidence="3">Uncharacterized protein</fullName>
    </submittedName>
</protein>
<dbReference type="WBParaSite" id="nRc.2.0.1.t40852-RA">
    <property type="protein sequence ID" value="nRc.2.0.1.t40852-RA"/>
    <property type="gene ID" value="nRc.2.0.1.g40852"/>
</dbReference>
<feature type="coiled-coil region" evidence="1">
    <location>
        <begin position="101"/>
        <end position="150"/>
    </location>
</feature>
<dbReference type="AlphaFoldDB" id="A0A915KPP0"/>
<proteinExistence type="predicted"/>
<accession>A0A915KPP0</accession>
<evidence type="ECO:0000256" key="1">
    <source>
        <dbReference type="SAM" id="Coils"/>
    </source>
</evidence>
<keyword evidence="1" id="KW-0175">Coiled coil</keyword>
<dbReference type="Proteomes" id="UP000887565">
    <property type="component" value="Unplaced"/>
</dbReference>
<evidence type="ECO:0000313" key="3">
    <source>
        <dbReference type="WBParaSite" id="nRc.2.0.1.t40852-RA"/>
    </source>
</evidence>
<organism evidence="2 3">
    <name type="scientific">Romanomermis culicivorax</name>
    <name type="common">Nematode worm</name>
    <dbReference type="NCBI Taxonomy" id="13658"/>
    <lineage>
        <taxon>Eukaryota</taxon>
        <taxon>Metazoa</taxon>
        <taxon>Ecdysozoa</taxon>
        <taxon>Nematoda</taxon>
        <taxon>Enoplea</taxon>
        <taxon>Dorylaimia</taxon>
        <taxon>Mermithida</taxon>
        <taxon>Mermithoidea</taxon>
        <taxon>Mermithidae</taxon>
        <taxon>Romanomermis</taxon>
    </lineage>
</organism>
<evidence type="ECO:0000313" key="2">
    <source>
        <dbReference type="Proteomes" id="UP000887565"/>
    </source>
</evidence>
<sequence length="266" mass="30746">MVTDPHVGYGQLQLQQDNQYFLINDYNIKHIIRVRELECWFAMNLRRYPCESMELKMTDNESQMGSLVDQTKSLLSGMDMRAEQMLDDSSLTTTTPRPRNAEIEAKLREQAEKEIERQKEIFLLHLVEQKAKLDEQQKQIEQVLAGLRAQPMHLATTTVIQASIQPCSAHQPQPVAAVPASTQVVQPAVTKKMPAVKGLQRDPSIDGCIPGIYTAEEVQHFREKGHQMTKLNNWDDKKLLKKPIQQINMKERRMLRKYRTVKKKIK</sequence>
<name>A0A915KPP0_ROMCU</name>
<reference evidence="3" key="1">
    <citation type="submission" date="2022-11" db="UniProtKB">
        <authorList>
            <consortium name="WormBaseParasite"/>
        </authorList>
    </citation>
    <scope>IDENTIFICATION</scope>
</reference>
<keyword evidence="2" id="KW-1185">Reference proteome</keyword>